<evidence type="ECO:0008006" key="4">
    <source>
        <dbReference type="Google" id="ProtNLM"/>
    </source>
</evidence>
<comment type="caution">
    <text evidence="2">The sequence shown here is derived from an EMBL/GenBank/DDBJ whole genome shotgun (WGS) entry which is preliminary data.</text>
</comment>
<dbReference type="AlphaFoldDB" id="A0A972JHZ3"/>
<gene>
    <name evidence="2" type="ORF">HC757_04845</name>
</gene>
<feature type="signal peptide" evidence="1">
    <location>
        <begin position="1"/>
        <end position="21"/>
    </location>
</feature>
<evidence type="ECO:0000256" key="1">
    <source>
        <dbReference type="SAM" id="SignalP"/>
    </source>
</evidence>
<protein>
    <recommendedName>
        <fullName evidence="4">DUF1302 family protein</fullName>
    </recommendedName>
</protein>
<feature type="chain" id="PRO_5036799801" description="DUF1302 family protein" evidence="1">
    <location>
        <begin position="22"/>
        <end position="419"/>
    </location>
</feature>
<sequence>MALWLKIISLAALLAHGSAVAVDLAQEAKLQYLYADSSAAGGPGMSTDMNTDVSTDMSTADYSLLQGNYRFKLTQDVGAWSLDLHYVLGATASDASAGLESDAGAPSWFDWRADIRRSDTQAVTHFIDRASLEYSGARWVAKLGRQAITWGNGNVFQVLDLFNPFAPAAMDTSYKPGVDLLYLQRLFDSGAELQGLWVPHKCGAEAEATGCRDSLALKYLGYWQSLQFELMLAQDYGDKQLGLGLVLPLGTALAKLDLLASELVLPPTAARQTVYSAVLNLQHSWQWWERPLNGFVEYYLNGFADDVRSLDELAPGVRARLQRGQLFSLGRDQFAIGLQLQYSPLLTLAPTWIYQANDGSSLSLLTVNYNSSQSSNLVFGAQFARGEPGSQYGGLFVDASRRQRLASGDRFFLRYEYYF</sequence>
<organism evidence="2 3">
    <name type="scientific">Shewanella salipaludis</name>
    <dbReference type="NCBI Taxonomy" id="2723052"/>
    <lineage>
        <taxon>Bacteria</taxon>
        <taxon>Pseudomonadati</taxon>
        <taxon>Pseudomonadota</taxon>
        <taxon>Gammaproteobacteria</taxon>
        <taxon>Alteromonadales</taxon>
        <taxon>Shewanellaceae</taxon>
        <taxon>Shewanella</taxon>
    </lineage>
</organism>
<accession>A0A972JHZ3</accession>
<dbReference type="RefSeq" id="WP_169563167.1">
    <property type="nucleotide sequence ID" value="NZ_JAAXYH010000002.1"/>
</dbReference>
<dbReference type="Proteomes" id="UP000737113">
    <property type="component" value="Unassembled WGS sequence"/>
</dbReference>
<reference evidence="2" key="1">
    <citation type="submission" date="2020-04" db="EMBL/GenBank/DDBJ databases">
        <title>Description of Shewanella salipaludis sp. nov., isolated from a salt marsh.</title>
        <authorList>
            <person name="Park S."/>
            <person name="Yoon J.-H."/>
        </authorList>
    </citation>
    <scope>NUCLEOTIDE SEQUENCE</scope>
    <source>
        <strain evidence="2">SHSM-M6</strain>
    </source>
</reference>
<proteinExistence type="predicted"/>
<keyword evidence="1" id="KW-0732">Signal</keyword>
<dbReference type="EMBL" id="JAAXYH010000002">
    <property type="protein sequence ID" value="NMH64493.1"/>
    <property type="molecule type" value="Genomic_DNA"/>
</dbReference>
<name>A0A972JHZ3_9GAMM</name>
<evidence type="ECO:0000313" key="3">
    <source>
        <dbReference type="Proteomes" id="UP000737113"/>
    </source>
</evidence>
<keyword evidence="3" id="KW-1185">Reference proteome</keyword>
<evidence type="ECO:0000313" key="2">
    <source>
        <dbReference type="EMBL" id="NMH64493.1"/>
    </source>
</evidence>